<keyword evidence="3" id="KW-1185">Reference proteome</keyword>
<dbReference type="EMBL" id="PQIB02000001">
    <property type="protein sequence ID" value="RLN41071.1"/>
    <property type="molecule type" value="Genomic_DNA"/>
</dbReference>
<feature type="compositionally biased region" description="Basic and acidic residues" evidence="1">
    <location>
        <begin position="120"/>
        <end position="133"/>
    </location>
</feature>
<organism evidence="2 3">
    <name type="scientific">Panicum miliaceum</name>
    <name type="common">Proso millet</name>
    <name type="synonym">Broomcorn millet</name>
    <dbReference type="NCBI Taxonomy" id="4540"/>
    <lineage>
        <taxon>Eukaryota</taxon>
        <taxon>Viridiplantae</taxon>
        <taxon>Streptophyta</taxon>
        <taxon>Embryophyta</taxon>
        <taxon>Tracheophyta</taxon>
        <taxon>Spermatophyta</taxon>
        <taxon>Magnoliopsida</taxon>
        <taxon>Liliopsida</taxon>
        <taxon>Poales</taxon>
        <taxon>Poaceae</taxon>
        <taxon>PACMAD clade</taxon>
        <taxon>Panicoideae</taxon>
        <taxon>Panicodae</taxon>
        <taxon>Paniceae</taxon>
        <taxon>Panicinae</taxon>
        <taxon>Panicum</taxon>
        <taxon>Panicum sect. Panicum</taxon>
    </lineage>
</organism>
<dbReference type="AlphaFoldDB" id="A0A3L6TNL1"/>
<evidence type="ECO:0000256" key="1">
    <source>
        <dbReference type="SAM" id="MobiDB-lite"/>
    </source>
</evidence>
<feature type="region of interest" description="Disordered" evidence="1">
    <location>
        <begin position="118"/>
        <end position="142"/>
    </location>
</feature>
<protein>
    <submittedName>
        <fullName evidence="2">Uncharacterized protein</fullName>
    </submittedName>
</protein>
<sequence length="202" mass="22452">MRMPSGLMPDEEQEQNAEVAHEECGTTEQQRTSGTTQYPIDSSRLETLLSKIKKGLHQVTGQLVSAARTAHEDNKRNYEEQEKRIDNLYGDMQAVVTQLNENIVRYINSYVSVPAAKGETSSRKEGTGCHDEQVQQTGNMGKVKTRESVLCAEGNLMHGEARKHEPEGTSVQGRWVCAVRNKIENCDSELRAGTQGAVKMSK</sequence>
<gene>
    <name evidence="2" type="ORF">C2845_PM01G15500</name>
</gene>
<reference evidence="3" key="1">
    <citation type="journal article" date="2019" name="Nat. Commun.">
        <title>The genome of broomcorn millet.</title>
        <authorList>
            <person name="Zou C."/>
            <person name="Miki D."/>
            <person name="Li D."/>
            <person name="Tang Q."/>
            <person name="Xiao L."/>
            <person name="Rajput S."/>
            <person name="Deng P."/>
            <person name="Jia W."/>
            <person name="Huang R."/>
            <person name="Zhang M."/>
            <person name="Sun Y."/>
            <person name="Hu J."/>
            <person name="Fu X."/>
            <person name="Schnable P.S."/>
            <person name="Li F."/>
            <person name="Zhang H."/>
            <person name="Feng B."/>
            <person name="Zhu X."/>
            <person name="Liu R."/>
            <person name="Schnable J.C."/>
            <person name="Zhu J.-K."/>
            <person name="Zhang H."/>
        </authorList>
    </citation>
    <scope>NUCLEOTIDE SEQUENCE [LARGE SCALE GENOMIC DNA]</scope>
</reference>
<dbReference type="Proteomes" id="UP000275267">
    <property type="component" value="Unassembled WGS sequence"/>
</dbReference>
<feature type="compositionally biased region" description="Polar residues" evidence="1">
    <location>
        <begin position="26"/>
        <end position="40"/>
    </location>
</feature>
<feature type="region of interest" description="Disordered" evidence="1">
    <location>
        <begin position="1"/>
        <end position="41"/>
    </location>
</feature>
<evidence type="ECO:0000313" key="2">
    <source>
        <dbReference type="EMBL" id="RLN41071.1"/>
    </source>
</evidence>
<evidence type="ECO:0000313" key="3">
    <source>
        <dbReference type="Proteomes" id="UP000275267"/>
    </source>
</evidence>
<dbReference type="OrthoDB" id="721487at2759"/>
<comment type="caution">
    <text evidence="2">The sequence shown here is derived from an EMBL/GenBank/DDBJ whole genome shotgun (WGS) entry which is preliminary data.</text>
</comment>
<name>A0A3L6TNL1_PANMI</name>
<proteinExistence type="predicted"/>
<accession>A0A3L6TNL1</accession>